<comment type="caution">
    <text evidence="2">The sequence shown here is derived from an EMBL/GenBank/DDBJ whole genome shotgun (WGS) entry which is preliminary data.</text>
</comment>
<dbReference type="Proteomes" id="UP000321083">
    <property type="component" value="Unassembled WGS sequence"/>
</dbReference>
<evidence type="ECO:0000259" key="1">
    <source>
        <dbReference type="Pfam" id="PF13360"/>
    </source>
</evidence>
<accession>A0A5C6M749</accession>
<dbReference type="EMBL" id="SRHE01000130">
    <property type="protein sequence ID" value="TWW09993.1"/>
    <property type="molecule type" value="Genomic_DNA"/>
</dbReference>
<keyword evidence="3" id="KW-1185">Reference proteome</keyword>
<dbReference type="PANTHER" id="PTHR34512:SF30">
    <property type="entry name" value="OUTER MEMBRANE PROTEIN ASSEMBLY FACTOR BAMB"/>
    <property type="match status" value="1"/>
</dbReference>
<dbReference type="AlphaFoldDB" id="A0A5C6M749"/>
<gene>
    <name evidence="2" type="ORF">E3A20_08730</name>
</gene>
<dbReference type="InterPro" id="IPR002372">
    <property type="entry name" value="PQQ_rpt_dom"/>
</dbReference>
<organism evidence="2 3">
    <name type="scientific">Planctomyces bekefii</name>
    <dbReference type="NCBI Taxonomy" id="1653850"/>
    <lineage>
        <taxon>Bacteria</taxon>
        <taxon>Pseudomonadati</taxon>
        <taxon>Planctomycetota</taxon>
        <taxon>Planctomycetia</taxon>
        <taxon>Planctomycetales</taxon>
        <taxon>Planctomycetaceae</taxon>
        <taxon>Planctomyces</taxon>
    </lineage>
</organism>
<reference evidence="2 3" key="2">
    <citation type="submission" date="2019-08" db="EMBL/GenBank/DDBJ databases">
        <authorList>
            <person name="Henke P."/>
        </authorList>
    </citation>
    <scope>NUCLEOTIDE SEQUENCE [LARGE SCALE GENOMIC DNA]</scope>
    <source>
        <strain evidence="2">Phe10_nw2017</strain>
    </source>
</reference>
<dbReference type="Gene3D" id="2.130.10.10">
    <property type="entry name" value="YVTN repeat-like/Quinoprotein amine dehydrogenase"/>
    <property type="match status" value="1"/>
</dbReference>
<dbReference type="SUPFAM" id="SSF50998">
    <property type="entry name" value="Quinoprotein alcohol dehydrogenase-like"/>
    <property type="match status" value="1"/>
</dbReference>
<evidence type="ECO:0000313" key="3">
    <source>
        <dbReference type="Proteomes" id="UP000321083"/>
    </source>
</evidence>
<protein>
    <recommendedName>
        <fullName evidence="1">Pyrrolo-quinoline quinone repeat domain-containing protein</fullName>
    </recommendedName>
</protein>
<dbReference type="InterPro" id="IPR011047">
    <property type="entry name" value="Quinoprotein_ADH-like_sf"/>
</dbReference>
<proteinExistence type="predicted"/>
<dbReference type="InterPro" id="IPR018391">
    <property type="entry name" value="PQQ_b-propeller_rpt"/>
</dbReference>
<sequence>MWGGMLRTGQFAGSVGKAVWLLSVVVAFPGLSRSEDWLQWRGPNRNNIASTGQQIPTEWGAEKNVVWRASVPGRGHSSPRIVGDLVVLGTADESAETQRVVAFSRKDGRQRWQTLISQGGFPPVHAKNTHASSSAASDGRMVYLSFCHHEKIEVVALDMTGKVVWRVDAGNFRPQAYEYGYAASPTVYRDTLIVTADCDTSAWIRAFRLTDGEQLWVRERPLMLNWGVSDYGDSGRA</sequence>
<dbReference type="InterPro" id="IPR015943">
    <property type="entry name" value="WD40/YVTN_repeat-like_dom_sf"/>
</dbReference>
<dbReference type="PANTHER" id="PTHR34512">
    <property type="entry name" value="CELL SURFACE PROTEIN"/>
    <property type="match status" value="1"/>
</dbReference>
<name>A0A5C6M749_9PLAN</name>
<feature type="domain" description="Pyrrolo-quinoline quinone repeat" evidence="1">
    <location>
        <begin position="97"/>
        <end position="221"/>
    </location>
</feature>
<evidence type="ECO:0000313" key="2">
    <source>
        <dbReference type="EMBL" id="TWW09993.1"/>
    </source>
</evidence>
<reference evidence="2 3" key="1">
    <citation type="submission" date="2019-08" db="EMBL/GenBank/DDBJ databases">
        <title>100 year-old enigma solved: identification of Planctomyces bekefii, the type genus and species of the phylum Planctomycetes.</title>
        <authorList>
            <person name="Svetlana D.N."/>
            <person name="Overmann J."/>
        </authorList>
    </citation>
    <scope>NUCLEOTIDE SEQUENCE [LARGE SCALE GENOMIC DNA]</scope>
    <source>
        <strain evidence="2">Phe10_nw2017</strain>
    </source>
</reference>
<dbReference type="Pfam" id="PF13360">
    <property type="entry name" value="PQQ_2"/>
    <property type="match status" value="1"/>
</dbReference>
<dbReference type="SMART" id="SM00564">
    <property type="entry name" value="PQQ"/>
    <property type="match status" value="2"/>
</dbReference>